<gene>
    <name evidence="2" type="ORF">OAUR00152_LOCUS7420</name>
</gene>
<sequence length="132" mass="15156">MPHTISGKTRSKRPDSRPNAKRRKKERTKKVEEADVSDLRATRIPKSEQKERTPGGVLKQKQLAPEAKRVKFLTKLLKQIEALRERKEQGEKLEEAQLRKIGRCDEVVAEIEALLDVDLGSSDEEESDQVER</sequence>
<accession>A0A7S4I4Q0</accession>
<organism evidence="2">
    <name type="scientific">Odontella aurita</name>
    <dbReference type="NCBI Taxonomy" id="265563"/>
    <lineage>
        <taxon>Eukaryota</taxon>
        <taxon>Sar</taxon>
        <taxon>Stramenopiles</taxon>
        <taxon>Ochrophyta</taxon>
        <taxon>Bacillariophyta</taxon>
        <taxon>Mediophyceae</taxon>
        <taxon>Biddulphiophycidae</taxon>
        <taxon>Eupodiscales</taxon>
        <taxon>Odontellaceae</taxon>
        <taxon>Odontella</taxon>
    </lineage>
</organism>
<feature type="compositionally biased region" description="Basic and acidic residues" evidence="1">
    <location>
        <begin position="29"/>
        <end position="53"/>
    </location>
</feature>
<reference evidence="2" key="1">
    <citation type="submission" date="2021-01" db="EMBL/GenBank/DDBJ databases">
        <authorList>
            <person name="Corre E."/>
            <person name="Pelletier E."/>
            <person name="Niang G."/>
            <person name="Scheremetjew M."/>
            <person name="Finn R."/>
            <person name="Kale V."/>
            <person name="Holt S."/>
            <person name="Cochrane G."/>
            <person name="Meng A."/>
            <person name="Brown T."/>
            <person name="Cohen L."/>
        </authorList>
    </citation>
    <scope>NUCLEOTIDE SEQUENCE</scope>
    <source>
        <strain evidence="2">Isolate 1302-5</strain>
    </source>
</reference>
<proteinExistence type="predicted"/>
<dbReference type="AlphaFoldDB" id="A0A7S4I4Q0"/>
<dbReference type="EMBL" id="HBKQ01011036">
    <property type="protein sequence ID" value="CAE2218542.1"/>
    <property type="molecule type" value="Transcribed_RNA"/>
</dbReference>
<evidence type="ECO:0000256" key="1">
    <source>
        <dbReference type="SAM" id="MobiDB-lite"/>
    </source>
</evidence>
<name>A0A7S4I4Q0_9STRA</name>
<feature type="region of interest" description="Disordered" evidence="1">
    <location>
        <begin position="1"/>
        <end position="62"/>
    </location>
</feature>
<feature type="compositionally biased region" description="Basic residues" evidence="1">
    <location>
        <begin position="19"/>
        <end position="28"/>
    </location>
</feature>
<evidence type="ECO:0000313" key="2">
    <source>
        <dbReference type="EMBL" id="CAE2218542.1"/>
    </source>
</evidence>
<protein>
    <submittedName>
        <fullName evidence="2">Uncharacterized protein</fullName>
    </submittedName>
</protein>